<comment type="similarity">
    <text evidence="1">Belongs to the protease inhibitor I39 (alpha-2-macroglobulin) family. Bacterial alpha-2-macroglobulin subfamily.</text>
</comment>
<dbReference type="Pfam" id="PF17972">
    <property type="entry name" value="bMG5"/>
    <property type="match status" value="1"/>
</dbReference>
<dbReference type="Pfam" id="PF11974">
    <property type="entry name" value="bMG3"/>
    <property type="match status" value="1"/>
</dbReference>
<dbReference type="EMBL" id="CM001167">
    <property type="protein sequence ID" value="EGJ71397.1"/>
    <property type="molecule type" value="Genomic_DNA"/>
</dbReference>
<dbReference type="SMART" id="SM01359">
    <property type="entry name" value="A2M_N_2"/>
    <property type="match status" value="1"/>
</dbReference>
<evidence type="ECO:0000259" key="4">
    <source>
        <dbReference type="SMART" id="SM01360"/>
    </source>
</evidence>
<dbReference type="SMART" id="SM01360">
    <property type="entry name" value="A2M"/>
    <property type="match status" value="1"/>
</dbReference>
<evidence type="ECO:0000313" key="5">
    <source>
        <dbReference type="EMBL" id="EGJ71397.1"/>
    </source>
</evidence>
<proteinExistence type="inferred from homology"/>
<accession>F3ZUT7</accession>
<dbReference type="STRING" id="679937.Bcop_1193"/>
<dbReference type="OrthoDB" id="9767116at2"/>
<feature type="domain" description="Alpha-2-macroglobulin bait region" evidence="3">
    <location>
        <begin position="990"/>
        <end position="1133"/>
    </location>
</feature>
<keyword evidence="2" id="KW-0732">Signal</keyword>
<organism evidence="5 6">
    <name type="scientific">Bacteroides coprosuis DSM 18011</name>
    <dbReference type="NCBI Taxonomy" id="679937"/>
    <lineage>
        <taxon>Bacteria</taxon>
        <taxon>Pseudomonadati</taxon>
        <taxon>Bacteroidota</taxon>
        <taxon>Bacteroidia</taxon>
        <taxon>Bacteroidales</taxon>
        <taxon>Bacteroidaceae</taxon>
        <taxon>Bacteroides</taxon>
    </lineage>
</organism>
<dbReference type="InterPro" id="IPR002890">
    <property type="entry name" value="MG2"/>
</dbReference>
<dbReference type="InterPro" id="IPR051802">
    <property type="entry name" value="YfhM-like"/>
</dbReference>
<dbReference type="eggNOG" id="COG2373">
    <property type="taxonomic scope" value="Bacteria"/>
</dbReference>
<dbReference type="Proteomes" id="UP000018439">
    <property type="component" value="Chromosome"/>
</dbReference>
<dbReference type="InterPro" id="IPR041462">
    <property type="entry name" value="Bact_A2M_MG6"/>
</dbReference>
<evidence type="ECO:0000256" key="2">
    <source>
        <dbReference type="ARBA" id="ARBA00022729"/>
    </source>
</evidence>
<feature type="domain" description="Alpha-2-macroglobulin" evidence="4">
    <location>
        <begin position="1196"/>
        <end position="1284"/>
    </location>
</feature>
<dbReference type="InterPro" id="IPR041203">
    <property type="entry name" value="Bact_A2M_MG5"/>
</dbReference>
<sequence>MIISKHRISLLFLCSVLILPLLLWNCSSQNEKEIEPSSDFIPYISGYSGGIQSVNAPITLELTNIYPDAVPNQIIDKRLFSIGPSIEGNAVWKNTKTIQFIPKEGLKSNTQYVVTFHLGELYKVDPSLRNFKYSFRTKIADGILELKDFIQYESSPDEVSLLLDFKLSDLLDMTGLNKAISVFDQEDVKLDFKLKTIDATSFEIQVDGIKRTDKRRHIKVFIDGVALKLRSYIEQEFTIPAKNDFYVVQSKRISEPEKGIEVVFSEALSKRQNIESFISLSGIESFVTQIQDNKLYIYFEDQTTETLQLTLYNYIQSTAGNQLKEDQVIDVEPSIKKPEVVMISTGTILPNSEQQMIAFKAVGIEYLDLQVVKVFSSNLLSFLQANNLSGSEYLKRSGRLILKKRIDLKELTPEPLDKEQSFKLDLSSLFEQEAGALYHIALSFKPEYTILPEFYSRRGDMNLVELDKTDYNKSDWDSSEYYYNSLNLSIPYDWSVYDWKKQNDPTDLTFYMDDSRVSTTTNVYSTNIGLTVKQNLSGKLWVAVNDILTTKPMSGVKVKVYSYQLQVLDELHTDKHGFAEVQCKGVPYIVVAEYDQDKTYLKVPQGSQLTTSRFDVGGVVRENGLKGFIYGERGVWRPGDTMHLTFMLEDREKLIPENHPVALELFNPRGQFYIKLLSTQNKNGVYYFEVKTDANDPTGLWNAYVKIGGSTFHKSLRVETIKPNRLKINLDFAQDILDAGSSANAALSANWLMGASGANLNAKIEMAISPIRSSFPKYDDYLFTNLNSYFNYNKTEVFDGTLDGNGRANLNLDMPVASDAPGLLKAQFITRVYEVGGDFSIHTQPMTLSPYKSYVGMKIRDAKENDYLETDKSYQIDFISLNKLGKALSNQNLHYEVYYIGWSWWYDKENYLASYVHNSSVKPIQKGDLITNNSGKASFDFQINYPDYGQFLIYVCDSNSGHTVMQTVYVDWPSWRGRASRENPTDATTLAFSLDKKEYKVGENVEVTIPAASEGRALISIENGNQILKHEWVDTRKGVDTKYTFKVTSDMAPNVYVYASLLQPHAQTVNNSPIRMYGVIPVSIKDESTHLVPILELPKVIEPEKKFTVKVKEEKGKRMTYTLAIVDDGLLDLTSFKTPNPWDYFFSKEALGINTWDMYDEVIGAIGAVYTQKYKVGGDEMLKPADAKANRFKPVVAFYGPFTVESGKTATHDITLPMYVGSVRTMVVASSGSAFGSAEQTSVVRSPLMLLSSLPRVLSIGDEVWVPVNIFAMDEKVKDVQVEMISSNNVKLLEGNKKTITFTHTGDKIAYFRVQVGNEVGVENISFKATSGTHTATENIEIEVRNPNPILTQTKEVLISAGESGRIDYSTTGNTAVFNSSVEISGLPSVNLTNRISYLIDYQHSCTEQITSKALPLLYVDKFKELSKETKQKYDETIERTIKELYARQLAGGGFTYWPNTSDSWSTAYATLFLVKAKEMGYKINANVLQMALNSLSKSVRAWTPSSRYTSDYLQAYNLYVLASANKADLAAMNRLREYKEMRLQTRWLLATSYALIGKKEIATELTFNLKNEVLSENIYYGYFGSQIRDESFILQTLVATGQKEKAYKQASRLAKLLNYETYYQTQSTAIGLMALAEYIKEFKVDKLKFTMKVGQDKVEELTLNQAIYQKELKNIGKSGEIKIENKSKTTMYAQLIQTIRLTNDTLSAIQDRGLAIKVAYKDLAGNALDVQKVKQGQDILAYVRVTNMTSDRYENIALTHIIPSGWEVFHVEALLDEASSGGSIANNKIDYQDVRDDRVLTYFSLWPSETKTILVRLHATYAGEYVLPAVHAEVMYNTSVFGRTKAEKVVVER</sequence>
<dbReference type="Gene3D" id="2.60.40.1930">
    <property type="match status" value="1"/>
</dbReference>
<dbReference type="GO" id="GO:0004866">
    <property type="term" value="F:endopeptidase inhibitor activity"/>
    <property type="evidence" value="ECO:0007669"/>
    <property type="project" value="InterPro"/>
</dbReference>
<evidence type="ECO:0000256" key="1">
    <source>
        <dbReference type="ARBA" id="ARBA00010556"/>
    </source>
</evidence>
<dbReference type="PANTHER" id="PTHR40094">
    <property type="entry name" value="ALPHA-2-MACROGLOBULIN HOMOLOG"/>
    <property type="match status" value="1"/>
</dbReference>
<dbReference type="Pfam" id="PF07703">
    <property type="entry name" value="A2M_BRD"/>
    <property type="match status" value="1"/>
</dbReference>
<keyword evidence="6" id="KW-1185">Reference proteome</keyword>
<dbReference type="InterPro" id="IPR041246">
    <property type="entry name" value="Bact_MG10"/>
</dbReference>
<dbReference type="Pfam" id="PF00207">
    <property type="entry name" value="A2M"/>
    <property type="match status" value="1"/>
</dbReference>
<dbReference type="InterPro" id="IPR011625">
    <property type="entry name" value="A2M_N_BRD"/>
</dbReference>
<dbReference type="PANTHER" id="PTHR40094:SF1">
    <property type="entry name" value="UBIQUITIN DOMAIN-CONTAINING PROTEIN"/>
    <property type="match status" value="1"/>
</dbReference>
<dbReference type="Pfam" id="PF17973">
    <property type="entry name" value="bMG10"/>
    <property type="match status" value="1"/>
</dbReference>
<gene>
    <name evidence="5" type="ORF">Bcop_1193</name>
</gene>
<dbReference type="Pfam" id="PF01835">
    <property type="entry name" value="MG2"/>
    <property type="match status" value="1"/>
</dbReference>
<dbReference type="SUPFAM" id="SSF48239">
    <property type="entry name" value="Terpenoid cyclases/Protein prenyltransferases"/>
    <property type="match status" value="1"/>
</dbReference>
<dbReference type="Gene3D" id="1.50.10.20">
    <property type="match status" value="1"/>
</dbReference>
<dbReference type="CDD" id="cd02891">
    <property type="entry name" value="A2M_like"/>
    <property type="match status" value="1"/>
</dbReference>
<reference evidence="5 6" key="1">
    <citation type="journal article" date="2011" name="Stand. Genomic Sci.">
        <title>Non-contiguous finished genome sequence of Bacteroides coprosuis type strain (PC139).</title>
        <authorList>
            <person name="Land M."/>
            <person name="Held B."/>
            <person name="Gronow S."/>
            <person name="Abt B."/>
            <person name="Lucas S."/>
            <person name="Del Rio T.G."/>
            <person name="Nolan M."/>
            <person name="Tice H."/>
            <person name="Cheng J.F."/>
            <person name="Pitluck S."/>
            <person name="Liolios K."/>
            <person name="Pagani I."/>
            <person name="Ivanova N."/>
            <person name="Mavromatis K."/>
            <person name="Mikhailova N."/>
            <person name="Pati A."/>
            <person name="Tapia R."/>
            <person name="Han C."/>
            <person name="Goodwin L."/>
            <person name="Chen A."/>
            <person name="Palaniappan K."/>
            <person name="Hauser L."/>
            <person name="Brambilla E.M."/>
            <person name="Rohde M."/>
            <person name="Goker M."/>
            <person name="Detter J.C."/>
            <person name="Woyke T."/>
            <person name="Bristow J."/>
            <person name="Eisen J.A."/>
            <person name="Markowitz V."/>
            <person name="Hugenholtz P."/>
            <person name="Kyrpides N.C."/>
            <person name="Klenk H.P."/>
            <person name="Lapidus A."/>
        </authorList>
    </citation>
    <scope>NUCLEOTIDE SEQUENCE</scope>
    <source>
        <strain evidence="5 6">DSM 18011</strain>
    </source>
</reference>
<dbReference type="InterPro" id="IPR021868">
    <property type="entry name" value="Alpha_2_Macroglob_MG3"/>
</dbReference>
<evidence type="ECO:0000259" key="3">
    <source>
        <dbReference type="SMART" id="SM01359"/>
    </source>
</evidence>
<dbReference type="HOGENOM" id="CLU_000965_2_1_10"/>
<dbReference type="InterPro" id="IPR001599">
    <property type="entry name" value="Macroglobln_a2"/>
</dbReference>
<name>F3ZUT7_9BACE</name>
<evidence type="ECO:0000313" key="6">
    <source>
        <dbReference type="Proteomes" id="UP000018439"/>
    </source>
</evidence>
<dbReference type="Pfam" id="PF17962">
    <property type="entry name" value="bMG6"/>
    <property type="match status" value="1"/>
</dbReference>
<dbReference type="InterPro" id="IPR008930">
    <property type="entry name" value="Terpenoid_cyclase/PrenylTrfase"/>
</dbReference>
<protein>
    <submittedName>
        <fullName evidence="5">Alpha-2-macroglobulin domain protein</fullName>
    </submittedName>
</protein>